<reference evidence="8" key="1">
    <citation type="submission" date="2021-12" db="EMBL/GenBank/DDBJ databases">
        <authorList>
            <person name="King R."/>
        </authorList>
    </citation>
    <scope>NUCLEOTIDE SEQUENCE</scope>
</reference>
<dbReference type="PANTHER" id="PTHR46756:SF13">
    <property type="entry name" value="GROWTH ARREST-SPECIFIC PROTEIN 2"/>
    <property type="match status" value="1"/>
</dbReference>
<dbReference type="InterPro" id="IPR036872">
    <property type="entry name" value="CH_dom_sf"/>
</dbReference>
<dbReference type="Gene3D" id="3.30.920.20">
    <property type="entry name" value="Gas2-like domain"/>
    <property type="match status" value="1"/>
</dbReference>
<dbReference type="InterPro" id="IPR036534">
    <property type="entry name" value="GAR_dom_sf"/>
</dbReference>
<feature type="domain" description="GAR" evidence="7">
    <location>
        <begin position="330"/>
        <end position="407"/>
    </location>
</feature>
<proteinExistence type="inferred from homology"/>
<feature type="domain" description="Calponin-homology (CH)" evidence="6">
    <location>
        <begin position="117"/>
        <end position="240"/>
    </location>
</feature>
<organism evidence="8 9">
    <name type="scientific">Chilo suppressalis</name>
    <name type="common">Asiatic rice borer moth</name>
    <dbReference type="NCBI Taxonomy" id="168631"/>
    <lineage>
        <taxon>Eukaryota</taxon>
        <taxon>Metazoa</taxon>
        <taxon>Ecdysozoa</taxon>
        <taxon>Arthropoda</taxon>
        <taxon>Hexapoda</taxon>
        <taxon>Insecta</taxon>
        <taxon>Pterygota</taxon>
        <taxon>Neoptera</taxon>
        <taxon>Endopterygota</taxon>
        <taxon>Lepidoptera</taxon>
        <taxon>Glossata</taxon>
        <taxon>Ditrysia</taxon>
        <taxon>Pyraloidea</taxon>
        <taxon>Crambidae</taxon>
        <taxon>Crambinae</taxon>
        <taxon>Chilo</taxon>
    </lineage>
</organism>
<dbReference type="PANTHER" id="PTHR46756">
    <property type="entry name" value="TRANSGELIN"/>
    <property type="match status" value="1"/>
</dbReference>
<feature type="compositionally biased region" description="Polar residues" evidence="5">
    <location>
        <begin position="435"/>
        <end position="447"/>
    </location>
</feature>
<evidence type="ECO:0000256" key="4">
    <source>
        <dbReference type="ARBA" id="ARBA00038441"/>
    </source>
</evidence>
<evidence type="ECO:0000256" key="1">
    <source>
        <dbReference type="ARBA" id="ARBA00004245"/>
    </source>
</evidence>
<feature type="compositionally biased region" description="Polar residues" evidence="5">
    <location>
        <begin position="524"/>
        <end position="539"/>
    </location>
</feature>
<dbReference type="SMART" id="SM00243">
    <property type="entry name" value="GAS2"/>
    <property type="match status" value="1"/>
</dbReference>
<feature type="region of interest" description="Disordered" evidence="5">
    <location>
        <begin position="413"/>
        <end position="561"/>
    </location>
</feature>
<keyword evidence="3" id="KW-0206">Cytoskeleton</keyword>
<dbReference type="SUPFAM" id="SSF143575">
    <property type="entry name" value="GAS2 domain-like"/>
    <property type="match status" value="1"/>
</dbReference>
<dbReference type="SUPFAM" id="SSF47576">
    <property type="entry name" value="Calponin-homology domain, CH-domain"/>
    <property type="match status" value="1"/>
</dbReference>
<evidence type="ECO:0000256" key="2">
    <source>
        <dbReference type="ARBA" id="ARBA00022490"/>
    </source>
</evidence>
<accession>A0ABN8AX21</accession>
<feature type="compositionally biased region" description="Basic and acidic residues" evidence="5">
    <location>
        <begin position="277"/>
        <end position="286"/>
    </location>
</feature>
<dbReference type="InterPro" id="IPR001715">
    <property type="entry name" value="CH_dom"/>
</dbReference>
<feature type="region of interest" description="Disordered" evidence="5">
    <location>
        <begin position="269"/>
        <end position="328"/>
    </location>
</feature>
<dbReference type="InterPro" id="IPR003108">
    <property type="entry name" value="GAR_dom"/>
</dbReference>
<evidence type="ECO:0000256" key="3">
    <source>
        <dbReference type="ARBA" id="ARBA00023212"/>
    </source>
</evidence>
<comment type="subcellular location">
    <subcellularLocation>
        <location evidence="1">Cytoplasm</location>
        <location evidence="1">Cytoskeleton</location>
    </subcellularLocation>
</comment>
<dbReference type="Pfam" id="PF02187">
    <property type="entry name" value="GAS2"/>
    <property type="match status" value="1"/>
</dbReference>
<dbReference type="Gene3D" id="1.10.418.10">
    <property type="entry name" value="Calponin-like domain"/>
    <property type="match status" value="1"/>
</dbReference>
<evidence type="ECO:0000259" key="7">
    <source>
        <dbReference type="PROSITE" id="PS51460"/>
    </source>
</evidence>
<feature type="compositionally biased region" description="Polar residues" evidence="5">
    <location>
        <begin position="293"/>
        <end position="302"/>
    </location>
</feature>
<dbReference type="EMBL" id="OU963894">
    <property type="protein sequence ID" value="CAH0397232.1"/>
    <property type="molecule type" value="Genomic_DNA"/>
</dbReference>
<feature type="compositionally biased region" description="Low complexity" evidence="5">
    <location>
        <begin position="449"/>
        <end position="464"/>
    </location>
</feature>
<dbReference type="Proteomes" id="UP001153292">
    <property type="component" value="Chromosome 1"/>
</dbReference>
<evidence type="ECO:0000256" key="5">
    <source>
        <dbReference type="SAM" id="MobiDB-lite"/>
    </source>
</evidence>
<dbReference type="CDD" id="cd21204">
    <property type="entry name" value="CH_GAS2-like"/>
    <property type="match status" value="1"/>
</dbReference>
<sequence length="692" mass="76362">MAFYRCGPTALGSRTSWGPVSTPGPGPEYERPLSGNYDRIFNAFERTTAFEYVRNTFQEKDDKKEERLIGHQDVVVNRKMSSSFERADCALAAQTPCDDDEDFYREKILYSQARQLFPLQEDLADWINKTIGISYLTGENFLDVLDNGAELCQLAAVIHDRAREALDQGLIVGPVPQIKGRCWQRAARRSFFSRDNAENFLTFCRELGVHENLLFESDDLVLHNQPRQVILCLLEVARLASRWGLEPPGLVQLEKEIALEERDSGIDTTSAWQFREASPHRDKSKDVVPPSTPNQDETQLSVPDNVDAESTKSEETVASTDSDVPLKPTNELDKRVQLVTRLMERGCSCGAGKCSKLLKVKKVGEGRYNIAGRNVFIRLLKGRHMMVRVGGGWDTLEHFLSRHEPCQVRLVTPGRRATTLSPLPTLPAPRDLSPASKTSRDSGTASPVDSKASSISGKSSPIDKPNFRPGDGKASSLSGKSSPIDKPNIRRTSTPIKPTRRLKSALTLPLKVEEQKPAPRTRKQSAPSLSTPVTPTGRSARTPPVEYKKSLSTSIDGPVKSRSMSLAKPFCGTEKLNRAKKSASAATTPTEPQARKIRSQSLASTPVNEPKKLFNGYSKKTRSMSLATTPEPIRVLNKSASLGGAALTQAAIEETIRLSLEASIADDSATKKPFLHIKAKYRSPPPREVPPR</sequence>
<evidence type="ECO:0000259" key="6">
    <source>
        <dbReference type="PROSITE" id="PS50021"/>
    </source>
</evidence>
<keyword evidence="2" id="KW-0963">Cytoplasm</keyword>
<dbReference type="Pfam" id="PF00307">
    <property type="entry name" value="CH"/>
    <property type="match status" value="1"/>
</dbReference>
<dbReference type="PROSITE" id="PS51460">
    <property type="entry name" value="GAR"/>
    <property type="match status" value="1"/>
</dbReference>
<keyword evidence="9" id="KW-1185">Reference proteome</keyword>
<evidence type="ECO:0008006" key="10">
    <source>
        <dbReference type="Google" id="ProtNLM"/>
    </source>
</evidence>
<dbReference type="PROSITE" id="PS50021">
    <property type="entry name" value="CH"/>
    <property type="match status" value="1"/>
</dbReference>
<feature type="region of interest" description="Disordered" evidence="5">
    <location>
        <begin position="577"/>
        <end position="614"/>
    </location>
</feature>
<dbReference type="SMART" id="SM00033">
    <property type="entry name" value="CH"/>
    <property type="match status" value="1"/>
</dbReference>
<gene>
    <name evidence="8" type="ORF">CHILSU_LOCUS297</name>
</gene>
<protein>
    <recommendedName>
        <fullName evidence="10">GAR domain-containing protein</fullName>
    </recommendedName>
</protein>
<comment type="similarity">
    <text evidence="4">Belongs to the GAS2 family.</text>
</comment>
<evidence type="ECO:0000313" key="9">
    <source>
        <dbReference type="Proteomes" id="UP001153292"/>
    </source>
</evidence>
<name>A0ABN8AX21_CHISP</name>
<evidence type="ECO:0000313" key="8">
    <source>
        <dbReference type="EMBL" id="CAH0397232.1"/>
    </source>
</evidence>